<reference evidence="2" key="1">
    <citation type="journal article" date="2020" name="Stud. Mycol.">
        <title>101 Dothideomycetes genomes: a test case for predicting lifestyles and emergence of pathogens.</title>
        <authorList>
            <person name="Haridas S."/>
            <person name="Albert R."/>
            <person name="Binder M."/>
            <person name="Bloem J."/>
            <person name="Labutti K."/>
            <person name="Salamov A."/>
            <person name="Andreopoulos B."/>
            <person name="Baker S."/>
            <person name="Barry K."/>
            <person name="Bills G."/>
            <person name="Bluhm B."/>
            <person name="Cannon C."/>
            <person name="Castanera R."/>
            <person name="Culley D."/>
            <person name="Daum C."/>
            <person name="Ezra D."/>
            <person name="Gonzalez J."/>
            <person name="Henrissat B."/>
            <person name="Kuo A."/>
            <person name="Liang C."/>
            <person name="Lipzen A."/>
            <person name="Lutzoni F."/>
            <person name="Magnuson J."/>
            <person name="Mondo S."/>
            <person name="Nolan M."/>
            <person name="Ohm R."/>
            <person name="Pangilinan J."/>
            <person name="Park H.-J."/>
            <person name="Ramirez L."/>
            <person name="Alfaro M."/>
            <person name="Sun H."/>
            <person name="Tritt A."/>
            <person name="Yoshinaga Y."/>
            <person name="Zwiers L.-H."/>
            <person name="Turgeon B."/>
            <person name="Goodwin S."/>
            <person name="Spatafora J."/>
            <person name="Crous P."/>
            <person name="Grigoriev I."/>
        </authorList>
    </citation>
    <scope>NUCLEOTIDE SEQUENCE</scope>
    <source>
        <strain evidence="2">CBS 279.74</strain>
    </source>
</reference>
<evidence type="ECO:0008006" key="4">
    <source>
        <dbReference type="Google" id="ProtNLM"/>
    </source>
</evidence>
<dbReference type="PANTHER" id="PTHR28064">
    <property type="entry name" value="INNER KINETOCHORE SUBUNIT NKP2"/>
    <property type="match status" value="1"/>
</dbReference>
<accession>A0A6G1K7K8</accession>
<evidence type="ECO:0000313" key="3">
    <source>
        <dbReference type="Proteomes" id="UP000799428"/>
    </source>
</evidence>
<dbReference type="EMBL" id="MU005772">
    <property type="protein sequence ID" value="KAF2708452.1"/>
    <property type="molecule type" value="Genomic_DNA"/>
</dbReference>
<gene>
    <name evidence="2" type="ORF">K504DRAFT_382112</name>
</gene>
<sequence>MSSQEITLLNNFLLAPAALRDFMTLQQFTEIFPPAQRSSPAVRELYAEINSLRQEDMDHVRQNIQAEVKRSKQLRREYAHERRLRDDTNVAGLDLVALKMEEELSGEARRKIPHTPQTIYSAIEEACDNVEAEVVEMEEEIRRALEQVQDTVGDLSELRHGQFKQSANGEHIGEEVLATLRRLEAACANPAG</sequence>
<evidence type="ECO:0000313" key="2">
    <source>
        <dbReference type="EMBL" id="KAF2708452.1"/>
    </source>
</evidence>
<proteinExistence type="predicted"/>
<protein>
    <recommendedName>
        <fullName evidence="4">Cnl2/NKP2 family protein-domain-containing protein</fullName>
    </recommendedName>
</protein>
<dbReference type="OrthoDB" id="2311687at2759"/>
<keyword evidence="3" id="KW-1185">Reference proteome</keyword>
<dbReference type="AlphaFoldDB" id="A0A6G1K7K8"/>
<name>A0A6G1K7K8_9PLEO</name>
<dbReference type="GO" id="GO:0031511">
    <property type="term" value="C:Mis6-Sim4 complex"/>
    <property type="evidence" value="ECO:0007669"/>
    <property type="project" value="TreeGrafter"/>
</dbReference>
<dbReference type="GO" id="GO:0007059">
    <property type="term" value="P:chromosome segregation"/>
    <property type="evidence" value="ECO:0007669"/>
    <property type="project" value="TreeGrafter"/>
</dbReference>
<evidence type="ECO:0000256" key="1">
    <source>
        <dbReference type="SAM" id="Coils"/>
    </source>
</evidence>
<keyword evidence="1" id="KW-0175">Coiled coil</keyword>
<dbReference type="Pfam" id="PF09447">
    <property type="entry name" value="Cnl2_NKP2"/>
    <property type="match status" value="1"/>
</dbReference>
<dbReference type="Proteomes" id="UP000799428">
    <property type="component" value="Unassembled WGS sequence"/>
</dbReference>
<dbReference type="InterPro" id="IPR018565">
    <property type="entry name" value="Nkp2/Cnl2"/>
</dbReference>
<organism evidence="2 3">
    <name type="scientific">Pleomassaria siparia CBS 279.74</name>
    <dbReference type="NCBI Taxonomy" id="1314801"/>
    <lineage>
        <taxon>Eukaryota</taxon>
        <taxon>Fungi</taxon>
        <taxon>Dikarya</taxon>
        <taxon>Ascomycota</taxon>
        <taxon>Pezizomycotina</taxon>
        <taxon>Dothideomycetes</taxon>
        <taxon>Pleosporomycetidae</taxon>
        <taxon>Pleosporales</taxon>
        <taxon>Pleomassariaceae</taxon>
        <taxon>Pleomassaria</taxon>
    </lineage>
</organism>
<dbReference type="PANTHER" id="PTHR28064:SF1">
    <property type="entry name" value="INNER KINETOCHORE SUBUNIT NKP2"/>
    <property type="match status" value="1"/>
</dbReference>
<feature type="coiled-coil region" evidence="1">
    <location>
        <begin position="120"/>
        <end position="154"/>
    </location>
</feature>